<reference evidence="2" key="3">
    <citation type="submission" date="2023-05" db="EMBL/GenBank/DDBJ databases">
        <authorList>
            <person name="Smith C.H."/>
        </authorList>
    </citation>
    <scope>NUCLEOTIDE SEQUENCE</scope>
    <source>
        <strain evidence="2">CHS0354</strain>
        <tissue evidence="2">Mantle</tissue>
    </source>
</reference>
<sequence length="425" mass="47688">MDPKVSSKPINFTVPMTRQHFPYLLPGHMPREYISHPSLRVMQEMPPTRTHPSPVSSRTINPIIPTTRQHFPYLLPGHMPREYISHPSLRVMQEMPPTLTHPSPVSSRTINPIVPTTRQHSPYLLPACKDCGCTGHMHISHPSQKIKQEMPPTRTHPSPVSSRTINPIIPTTRQHFPYLLPGHMLREYISHPSLRVMQEMPPTLTHPSPVSSRAINPIVPTTRQHSPYLLPACKDCGCTGHMHISHPSQKIKQEMPPTQTHPSPVSSRTINPIIPTTRQHFPYLLPACRDCGCTGHIKQISQPSPRFMQEMPPTWTHPSPISSGTINLHLDMQEITPTWIHPPDISASSNGQIPTPISTDISATSNGQTPTPISTPTNIHNGAPQSVNSIDQLNPRMNHLNAQRNPWNYVHACHIDVFIRKAHKA</sequence>
<keyword evidence="3" id="KW-1185">Reference proteome</keyword>
<reference evidence="2" key="2">
    <citation type="journal article" date="2021" name="Genome Biol. Evol.">
        <title>Developing a high-quality reference genome for a parasitic bivalve with doubly uniparental inheritance (Bivalvia: Unionida).</title>
        <authorList>
            <person name="Smith C.H."/>
        </authorList>
    </citation>
    <scope>NUCLEOTIDE SEQUENCE</scope>
    <source>
        <strain evidence="2">CHS0354</strain>
        <tissue evidence="2">Mantle</tissue>
    </source>
</reference>
<accession>A0AAE0W4W0</accession>
<gene>
    <name evidence="2" type="ORF">CHS0354_036101</name>
</gene>
<organism evidence="2 3">
    <name type="scientific">Potamilus streckersoni</name>
    <dbReference type="NCBI Taxonomy" id="2493646"/>
    <lineage>
        <taxon>Eukaryota</taxon>
        <taxon>Metazoa</taxon>
        <taxon>Spiralia</taxon>
        <taxon>Lophotrochozoa</taxon>
        <taxon>Mollusca</taxon>
        <taxon>Bivalvia</taxon>
        <taxon>Autobranchia</taxon>
        <taxon>Heteroconchia</taxon>
        <taxon>Palaeoheterodonta</taxon>
        <taxon>Unionida</taxon>
        <taxon>Unionoidea</taxon>
        <taxon>Unionidae</taxon>
        <taxon>Ambleminae</taxon>
        <taxon>Lampsilini</taxon>
        <taxon>Potamilus</taxon>
    </lineage>
</organism>
<protein>
    <submittedName>
        <fullName evidence="2">Uncharacterized protein</fullName>
    </submittedName>
</protein>
<proteinExistence type="predicted"/>
<evidence type="ECO:0000313" key="3">
    <source>
        <dbReference type="Proteomes" id="UP001195483"/>
    </source>
</evidence>
<name>A0AAE0W4W0_9BIVA</name>
<dbReference type="Proteomes" id="UP001195483">
    <property type="component" value="Unassembled WGS sequence"/>
</dbReference>
<evidence type="ECO:0000313" key="2">
    <source>
        <dbReference type="EMBL" id="KAK3600542.1"/>
    </source>
</evidence>
<feature type="region of interest" description="Disordered" evidence="1">
    <location>
        <begin position="142"/>
        <end position="166"/>
    </location>
</feature>
<comment type="caution">
    <text evidence="2">The sequence shown here is derived from an EMBL/GenBank/DDBJ whole genome shotgun (WGS) entry which is preliminary data.</text>
</comment>
<reference evidence="2" key="1">
    <citation type="journal article" date="2021" name="Genome Biol. Evol.">
        <title>A High-Quality Reference Genome for a Parasitic Bivalve with Doubly Uniparental Inheritance (Bivalvia: Unionida).</title>
        <authorList>
            <person name="Smith C.H."/>
        </authorList>
    </citation>
    <scope>NUCLEOTIDE SEQUENCE</scope>
    <source>
        <strain evidence="2">CHS0354</strain>
    </source>
</reference>
<evidence type="ECO:0000256" key="1">
    <source>
        <dbReference type="SAM" id="MobiDB-lite"/>
    </source>
</evidence>
<dbReference type="AlphaFoldDB" id="A0AAE0W4W0"/>
<feature type="compositionally biased region" description="Polar residues" evidence="1">
    <location>
        <begin position="155"/>
        <end position="166"/>
    </location>
</feature>
<dbReference type="EMBL" id="JAEAOA010002117">
    <property type="protein sequence ID" value="KAK3600542.1"/>
    <property type="molecule type" value="Genomic_DNA"/>
</dbReference>